<dbReference type="AlphaFoldDB" id="A0A319DQH8"/>
<evidence type="ECO:0000313" key="1">
    <source>
        <dbReference type="EMBL" id="PYH98834.1"/>
    </source>
</evidence>
<reference evidence="1 2" key="1">
    <citation type="submission" date="2018-02" db="EMBL/GenBank/DDBJ databases">
        <title>The genomes of Aspergillus section Nigri reveals drivers in fungal speciation.</title>
        <authorList>
            <consortium name="DOE Joint Genome Institute"/>
            <person name="Vesth T.C."/>
            <person name="Nybo J."/>
            <person name="Theobald S."/>
            <person name="Brandl J."/>
            <person name="Frisvad J.C."/>
            <person name="Nielsen K.F."/>
            <person name="Lyhne E.K."/>
            <person name="Kogle M.E."/>
            <person name="Kuo A."/>
            <person name="Riley R."/>
            <person name="Clum A."/>
            <person name="Nolan M."/>
            <person name="Lipzen A."/>
            <person name="Salamov A."/>
            <person name="Henrissat B."/>
            <person name="Wiebenga A."/>
            <person name="De vries R.P."/>
            <person name="Grigoriev I.V."/>
            <person name="Mortensen U.H."/>
            <person name="Andersen M.R."/>
            <person name="Baker S.E."/>
        </authorList>
    </citation>
    <scope>NUCLEOTIDE SEQUENCE [LARGE SCALE GENOMIC DNA]</scope>
    <source>
        <strain evidence="1 2">CBS 707.79</strain>
    </source>
</reference>
<dbReference type="EMBL" id="KZ825808">
    <property type="protein sequence ID" value="PYH98834.1"/>
    <property type="molecule type" value="Genomic_DNA"/>
</dbReference>
<dbReference type="OrthoDB" id="10329684at2759"/>
<accession>A0A319DQH8</accession>
<dbReference type="VEuPathDB" id="FungiDB:BO71DRAFT_405929"/>
<sequence>MAPSAKTTRYSNTDKLDRYYDSVFSKIPKTTRNALLVQLERPVYIKKGAKQKPITETEADEIRTLIKKLRKEPLEYFRRALQRVRQKFEESQYEELEKMLSTRKTELKYEKGELVNSGFELGN</sequence>
<evidence type="ECO:0000313" key="2">
    <source>
        <dbReference type="Proteomes" id="UP000247810"/>
    </source>
</evidence>
<proteinExistence type="predicted"/>
<protein>
    <submittedName>
        <fullName evidence="1">Uncharacterized protein</fullName>
    </submittedName>
</protein>
<keyword evidence="2" id="KW-1185">Reference proteome</keyword>
<gene>
    <name evidence="1" type="ORF">BO71DRAFT_405929</name>
</gene>
<name>A0A319DQH8_9EURO</name>
<dbReference type="Proteomes" id="UP000247810">
    <property type="component" value="Unassembled WGS sequence"/>
</dbReference>
<organism evidence="1 2">
    <name type="scientific">Aspergillus ellipticus CBS 707.79</name>
    <dbReference type="NCBI Taxonomy" id="1448320"/>
    <lineage>
        <taxon>Eukaryota</taxon>
        <taxon>Fungi</taxon>
        <taxon>Dikarya</taxon>
        <taxon>Ascomycota</taxon>
        <taxon>Pezizomycotina</taxon>
        <taxon>Eurotiomycetes</taxon>
        <taxon>Eurotiomycetidae</taxon>
        <taxon>Eurotiales</taxon>
        <taxon>Aspergillaceae</taxon>
        <taxon>Aspergillus</taxon>
        <taxon>Aspergillus subgen. Circumdati</taxon>
    </lineage>
</organism>